<sequence length="169" mass="19252">MKFIKIGKLVNTHGLDGLLLMQVTTESPEILEEMQYMMLSKEGKVKASLEIEYMKDYKGMLLVGFKGLEDVDSALKYKGMDVVVPEEMLPQLDDEIYWHELEGCQVLDTNGDFVGTLIDYMEAGASEVFRIQGEKETWLISNNKDHVTEINVKEKKLVINREGLISEDV</sequence>
<dbReference type="Pfam" id="PF24986">
    <property type="entry name" value="PRC_RimM"/>
    <property type="match status" value="1"/>
</dbReference>
<evidence type="ECO:0000256" key="1">
    <source>
        <dbReference type="ARBA" id="ARBA00022490"/>
    </source>
</evidence>
<feature type="domain" description="Ribosome maturation factor RimM PRC barrel" evidence="7">
    <location>
        <begin position="98"/>
        <end position="159"/>
    </location>
</feature>
<keyword evidence="3 5" id="KW-0698">rRNA processing</keyword>
<comment type="caution">
    <text evidence="8">The sequence shown here is derived from an EMBL/GenBank/DDBJ whole genome shotgun (WGS) entry which is preliminary data.</text>
</comment>
<dbReference type="Pfam" id="PF01782">
    <property type="entry name" value="RimM"/>
    <property type="match status" value="1"/>
</dbReference>
<comment type="subunit">
    <text evidence="5">Binds ribosomal protein uS19.</text>
</comment>
<dbReference type="GO" id="GO:0005840">
    <property type="term" value="C:ribosome"/>
    <property type="evidence" value="ECO:0007669"/>
    <property type="project" value="InterPro"/>
</dbReference>
<comment type="domain">
    <text evidence="5">The PRC barrel domain binds ribosomal protein uS19.</text>
</comment>
<dbReference type="SUPFAM" id="SSF50346">
    <property type="entry name" value="PRC-barrel domain"/>
    <property type="match status" value="1"/>
</dbReference>
<dbReference type="InterPro" id="IPR011033">
    <property type="entry name" value="PRC_barrel-like_sf"/>
</dbReference>
<evidence type="ECO:0000313" key="9">
    <source>
        <dbReference type="Proteomes" id="UP000294614"/>
    </source>
</evidence>
<keyword evidence="9" id="KW-1185">Reference proteome</keyword>
<dbReference type="HAMAP" id="MF_00014">
    <property type="entry name" value="Ribosome_mat_RimM"/>
    <property type="match status" value="1"/>
</dbReference>
<dbReference type="Gene3D" id="2.40.30.60">
    <property type="entry name" value="RimM"/>
    <property type="match status" value="1"/>
</dbReference>
<keyword evidence="4 5" id="KW-0143">Chaperone</keyword>
<dbReference type="PANTHER" id="PTHR33692">
    <property type="entry name" value="RIBOSOME MATURATION FACTOR RIMM"/>
    <property type="match status" value="1"/>
</dbReference>
<dbReference type="OrthoDB" id="9788191at2"/>
<dbReference type="GO" id="GO:0005737">
    <property type="term" value="C:cytoplasm"/>
    <property type="evidence" value="ECO:0007669"/>
    <property type="project" value="UniProtKB-SubCell"/>
</dbReference>
<dbReference type="Gene3D" id="2.30.30.240">
    <property type="entry name" value="PRC-barrel domain"/>
    <property type="match status" value="1"/>
</dbReference>
<evidence type="ECO:0000313" key="8">
    <source>
        <dbReference type="EMBL" id="TCK60001.1"/>
    </source>
</evidence>
<evidence type="ECO:0000256" key="4">
    <source>
        <dbReference type="ARBA" id="ARBA00023186"/>
    </source>
</evidence>
<reference evidence="8 9" key="1">
    <citation type="submission" date="2019-03" db="EMBL/GenBank/DDBJ databases">
        <title>Genomic Encyclopedia of Type Strains, Phase IV (KMG-IV): sequencing the most valuable type-strain genomes for metagenomic binning, comparative biology and taxonomic classification.</title>
        <authorList>
            <person name="Goeker M."/>
        </authorList>
    </citation>
    <scope>NUCLEOTIDE SEQUENCE [LARGE SCALE GENOMIC DNA]</scope>
    <source>
        <strain evidence="8 9">DSM 24984</strain>
    </source>
</reference>
<keyword evidence="2 5" id="KW-0690">Ribosome biogenesis</keyword>
<name>A0A4V2PRT0_9BACT</name>
<dbReference type="PANTHER" id="PTHR33692:SF1">
    <property type="entry name" value="RIBOSOME MATURATION FACTOR RIMM"/>
    <property type="match status" value="1"/>
</dbReference>
<keyword evidence="1 5" id="KW-0963">Cytoplasm</keyword>
<dbReference type="Proteomes" id="UP000294614">
    <property type="component" value="Unassembled WGS sequence"/>
</dbReference>
<accession>A0A4V2PRT0</accession>
<evidence type="ECO:0000256" key="2">
    <source>
        <dbReference type="ARBA" id="ARBA00022517"/>
    </source>
</evidence>
<dbReference type="RefSeq" id="WP_132874147.1">
    <property type="nucleotide sequence ID" value="NZ_JAJUHT010000016.1"/>
</dbReference>
<evidence type="ECO:0000259" key="6">
    <source>
        <dbReference type="Pfam" id="PF01782"/>
    </source>
</evidence>
<protein>
    <recommendedName>
        <fullName evidence="5">Ribosome maturation factor RimM</fullName>
    </recommendedName>
</protein>
<evidence type="ECO:0000256" key="5">
    <source>
        <dbReference type="HAMAP-Rule" id="MF_00014"/>
    </source>
</evidence>
<dbReference type="GO" id="GO:0043022">
    <property type="term" value="F:ribosome binding"/>
    <property type="evidence" value="ECO:0007669"/>
    <property type="project" value="InterPro"/>
</dbReference>
<dbReference type="AlphaFoldDB" id="A0A4V2PRT0"/>
<dbReference type="InterPro" id="IPR056792">
    <property type="entry name" value="PRC_RimM"/>
</dbReference>
<evidence type="ECO:0000259" key="7">
    <source>
        <dbReference type="Pfam" id="PF24986"/>
    </source>
</evidence>
<dbReference type="EMBL" id="SMGG01000005">
    <property type="protein sequence ID" value="TCK60001.1"/>
    <property type="molecule type" value="Genomic_DNA"/>
</dbReference>
<dbReference type="InterPro" id="IPR002676">
    <property type="entry name" value="RimM_N"/>
</dbReference>
<comment type="function">
    <text evidence="5">An accessory protein needed during the final step in the assembly of 30S ribosomal subunit, possibly for assembly of the head region. Essential for efficient processing of 16S rRNA. May be needed both before and after RbfA during the maturation of 16S rRNA. It has affinity for free ribosomal 30S subunits but not for 70S ribosomes.</text>
</comment>
<feature type="domain" description="RimM N-terminal" evidence="6">
    <location>
        <begin position="6"/>
        <end position="87"/>
    </location>
</feature>
<proteinExistence type="inferred from homology"/>
<dbReference type="GO" id="GO:0006364">
    <property type="term" value="P:rRNA processing"/>
    <property type="evidence" value="ECO:0007669"/>
    <property type="project" value="UniProtKB-UniRule"/>
</dbReference>
<dbReference type="NCBIfam" id="TIGR02273">
    <property type="entry name" value="16S_RimM"/>
    <property type="match status" value="1"/>
</dbReference>
<dbReference type="GO" id="GO:0042274">
    <property type="term" value="P:ribosomal small subunit biogenesis"/>
    <property type="evidence" value="ECO:0007669"/>
    <property type="project" value="UniProtKB-UniRule"/>
</dbReference>
<comment type="similarity">
    <text evidence="5">Belongs to the RimM family.</text>
</comment>
<dbReference type="InterPro" id="IPR036976">
    <property type="entry name" value="RimM_N_sf"/>
</dbReference>
<dbReference type="InterPro" id="IPR011961">
    <property type="entry name" value="RimM"/>
</dbReference>
<dbReference type="SUPFAM" id="SSF50447">
    <property type="entry name" value="Translation proteins"/>
    <property type="match status" value="1"/>
</dbReference>
<evidence type="ECO:0000256" key="3">
    <source>
        <dbReference type="ARBA" id="ARBA00022552"/>
    </source>
</evidence>
<organism evidence="8 9">
    <name type="scientific">Seleniivibrio woodruffii</name>
    <dbReference type="NCBI Taxonomy" id="1078050"/>
    <lineage>
        <taxon>Bacteria</taxon>
        <taxon>Pseudomonadati</taxon>
        <taxon>Deferribacterota</taxon>
        <taxon>Deferribacteres</taxon>
        <taxon>Deferribacterales</taxon>
        <taxon>Geovibrionaceae</taxon>
        <taxon>Seleniivibrio</taxon>
    </lineage>
</organism>
<dbReference type="InterPro" id="IPR009000">
    <property type="entry name" value="Transl_B-barrel_sf"/>
</dbReference>
<gene>
    <name evidence="5" type="primary">rimM</name>
    <name evidence="8" type="ORF">C8D98_2173</name>
</gene>
<comment type="subcellular location">
    <subcellularLocation>
        <location evidence="5">Cytoplasm</location>
    </subcellularLocation>
</comment>